<protein>
    <submittedName>
        <fullName evidence="1">Uncharacterized protein</fullName>
    </submittedName>
</protein>
<keyword evidence="2" id="KW-1185">Reference proteome</keyword>
<accession>A0AAV2D3I6</accession>
<dbReference type="AlphaFoldDB" id="A0AAV2D3I6"/>
<proteinExistence type="predicted"/>
<gene>
    <name evidence="1" type="ORF">LTRI10_LOCUS10665</name>
</gene>
<evidence type="ECO:0000313" key="2">
    <source>
        <dbReference type="Proteomes" id="UP001497516"/>
    </source>
</evidence>
<sequence>MLDQRCPQLATFDDYLAWAVRHFKGKKALAMVGRMVWNLVVSMVWRERCGRLYGGKSMTYGEVIRTVRRLIELARQGNTALDLDCRAVFLQ</sequence>
<name>A0AAV2D3I6_9ROSI</name>
<dbReference type="Proteomes" id="UP001497516">
    <property type="component" value="Chromosome 2"/>
</dbReference>
<dbReference type="EMBL" id="OZ034815">
    <property type="protein sequence ID" value="CAL1366503.1"/>
    <property type="molecule type" value="Genomic_DNA"/>
</dbReference>
<evidence type="ECO:0000313" key="1">
    <source>
        <dbReference type="EMBL" id="CAL1366503.1"/>
    </source>
</evidence>
<organism evidence="1 2">
    <name type="scientific">Linum trigynum</name>
    <dbReference type="NCBI Taxonomy" id="586398"/>
    <lineage>
        <taxon>Eukaryota</taxon>
        <taxon>Viridiplantae</taxon>
        <taxon>Streptophyta</taxon>
        <taxon>Embryophyta</taxon>
        <taxon>Tracheophyta</taxon>
        <taxon>Spermatophyta</taxon>
        <taxon>Magnoliopsida</taxon>
        <taxon>eudicotyledons</taxon>
        <taxon>Gunneridae</taxon>
        <taxon>Pentapetalae</taxon>
        <taxon>rosids</taxon>
        <taxon>fabids</taxon>
        <taxon>Malpighiales</taxon>
        <taxon>Linaceae</taxon>
        <taxon>Linum</taxon>
    </lineage>
</organism>
<reference evidence="1 2" key="1">
    <citation type="submission" date="2024-04" db="EMBL/GenBank/DDBJ databases">
        <authorList>
            <person name="Fracassetti M."/>
        </authorList>
    </citation>
    <scope>NUCLEOTIDE SEQUENCE [LARGE SCALE GENOMIC DNA]</scope>
</reference>